<comment type="caution">
    <text evidence="2">The sequence shown here is derived from an EMBL/GenBank/DDBJ whole genome shotgun (WGS) entry which is preliminary data.</text>
</comment>
<dbReference type="Pfam" id="PF03698">
    <property type="entry name" value="UPF0180"/>
    <property type="match status" value="1"/>
</dbReference>
<keyword evidence="3" id="KW-1185">Reference proteome</keyword>
<evidence type="ECO:0000313" key="2">
    <source>
        <dbReference type="EMBL" id="MBM7621777.1"/>
    </source>
</evidence>
<comment type="similarity">
    <text evidence="1">Belongs to the UPF0180 family.</text>
</comment>
<protein>
    <recommendedName>
        <fullName evidence="1">UPF0180 protein JOC95_003685</fullName>
    </recommendedName>
</protein>
<dbReference type="RefSeq" id="WP_204418565.1">
    <property type="nucleotide sequence ID" value="NZ_JAFBED010000010.1"/>
</dbReference>
<sequence length="81" mass="8505">MPKVGVEQSLTAVQEALQQKGYDVVQLNNEDDAKGCDCCVVTGIDNNVMGMSNAVTAGSVIAAHGLSADEVCQQVESRLNH</sequence>
<dbReference type="InterPro" id="IPR005370">
    <property type="entry name" value="UPF0180"/>
</dbReference>
<evidence type="ECO:0000256" key="1">
    <source>
        <dbReference type="HAMAP-Rule" id="MF_00506"/>
    </source>
</evidence>
<dbReference type="NCBIfam" id="NF002845">
    <property type="entry name" value="PRK03094.1"/>
    <property type="match status" value="1"/>
</dbReference>
<name>A0ABS2P486_9BACI</name>
<proteinExistence type="inferred from homology"/>
<evidence type="ECO:0000313" key="3">
    <source>
        <dbReference type="Proteomes" id="UP000737402"/>
    </source>
</evidence>
<dbReference type="HAMAP" id="MF_00506">
    <property type="entry name" value="UPF0180"/>
    <property type="match status" value="1"/>
</dbReference>
<dbReference type="EMBL" id="JAFBED010000010">
    <property type="protein sequence ID" value="MBM7621777.1"/>
    <property type="molecule type" value="Genomic_DNA"/>
</dbReference>
<dbReference type="Proteomes" id="UP000737402">
    <property type="component" value="Unassembled WGS sequence"/>
</dbReference>
<reference evidence="2 3" key="1">
    <citation type="submission" date="2021-01" db="EMBL/GenBank/DDBJ databases">
        <title>Genomic Encyclopedia of Type Strains, Phase IV (KMG-IV): sequencing the most valuable type-strain genomes for metagenomic binning, comparative biology and taxonomic classification.</title>
        <authorList>
            <person name="Goeker M."/>
        </authorList>
    </citation>
    <scope>NUCLEOTIDE SEQUENCE [LARGE SCALE GENOMIC DNA]</scope>
    <source>
        <strain evidence="2 3">DSM 25879</strain>
    </source>
</reference>
<organism evidence="2 3">
    <name type="scientific">Sutcliffiella tianshenii</name>
    <dbReference type="NCBI Taxonomy" id="1463404"/>
    <lineage>
        <taxon>Bacteria</taxon>
        <taxon>Bacillati</taxon>
        <taxon>Bacillota</taxon>
        <taxon>Bacilli</taxon>
        <taxon>Bacillales</taxon>
        <taxon>Bacillaceae</taxon>
        <taxon>Sutcliffiella</taxon>
    </lineage>
</organism>
<accession>A0ABS2P486</accession>
<gene>
    <name evidence="2" type="ORF">JOC95_003685</name>
</gene>